<gene>
    <name evidence="1" type="ORF">K3G42_021524</name>
</gene>
<evidence type="ECO:0000313" key="2">
    <source>
        <dbReference type="Proteomes" id="UP000827872"/>
    </source>
</evidence>
<sequence length="92" mass="10303">MMHIFLAESSFWQEKDLHIAHQGEIMDLNAKEQSTSPQRQGVKARSKSTEEIQPAKKAFHTPQKSLPNQMDADESKGSCPVPSPNTAQQQQT</sequence>
<proteinExistence type="predicted"/>
<comment type="caution">
    <text evidence="1">The sequence shown here is derived from an EMBL/GenBank/DDBJ whole genome shotgun (WGS) entry which is preliminary data.</text>
</comment>
<keyword evidence="2" id="KW-1185">Reference proteome</keyword>
<evidence type="ECO:0000313" key="1">
    <source>
        <dbReference type="EMBL" id="KAH7992320.1"/>
    </source>
</evidence>
<name>A0ACB8EJ36_9SAUR</name>
<dbReference type="EMBL" id="CM037616">
    <property type="protein sequence ID" value="KAH7992320.1"/>
    <property type="molecule type" value="Genomic_DNA"/>
</dbReference>
<organism evidence="1 2">
    <name type="scientific">Sphaerodactylus townsendi</name>
    <dbReference type="NCBI Taxonomy" id="933632"/>
    <lineage>
        <taxon>Eukaryota</taxon>
        <taxon>Metazoa</taxon>
        <taxon>Chordata</taxon>
        <taxon>Craniata</taxon>
        <taxon>Vertebrata</taxon>
        <taxon>Euteleostomi</taxon>
        <taxon>Lepidosauria</taxon>
        <taxon>Squamata</taxon>
        <taxon>Bifurcata</taxon>
        <taxon>Gekkota</taxon>
        <taxon>Sphaerodactylidae</taxon>
        <taxon>Sphaerodactylus</taxon>
    </lineage>
</organism>
<accession>A0ACB8EJ36</accession>
<dbReference type="Proteomes" id="UP000827872">
    <property type="component" value="Linkage Group LG03"/>
</dbReference>
<protein>
    <submittedName>
        <fullName evidence="1">Uncharacterized protein</fullName>
    </submittedName>
</protein>
<reference evidence="1" key="1">
    <citation type="submission" date="2021-08" db="EMBL/GenBank/DDBJ databases">
        <title>The first chromosome-level gecko genome reveals the dynamic sex chromosomes of Neotropical dwarf geckos (Sphaerodactylidae: Sphaerodactylus).</title>
        <authorList>
            <person name="Pinto B.J."/>
            <person name="Keating S.E."/>
            <person name="Gamble T."/>
        </authorList>
    </citation>
    <scope>NUCLEOTIDE SEQUENCE</scope>
    <source>
        <strain evidence="1">TG3544</strain>
    </source>
</reference>